<protein>
    <submittedName>
        <fullName evidence="1">Uncharacterized protein</fullName>
    </submittedName>
</protein>
<dbReference type="EMBL" id="NTSO01000003">
    <property type="protein sequence ID" value="PFF51385.1"/>
    <property type="molecule type" value="Genomic_DNA"/>
</dbReference>
<dbReference type="AlphaFoldDB" id="A0A9X6ZH63"/>
<sequence length="391" mass="45971">MDYFYKQKLRNIEPKRVKLEELRNLTRQFDLDMEIKDVFSLDRFGALSDEIQVDGSSTLLEAFNYVDNEKMDLVDSLKDIEFCGFDDKNNIILKFKTIDDLQVCGVYNFTYEFLDDLFSLGGFYSFSEEKHTFDILSNAIIELFKKFPEEKRQYRFLKYNNEWVLRGVTSTLYRNYDNHLVLYLSLLALHSYAKKTGNRFVVSGGQVSDSDISIFFEDPSPVHVEGVGDVYFGVFVSNGEIRQKRFTFEVTYRIDNGETSFGAMPELEEPLVKVTHKLKVESVKRKIDNIFELDQYKKEMLTYIENLRDIQKLSPDAIHYLFNKIIRSKQKFSDGTKNRVKELKNDKDIINNTLTLIEFLGRINEITTDINERIHLQRIYDNVIRIITKAD</sequence>
<organism evidence="1 2">
    <name type="scientific">Bacillus cereus</name>
    <dbReference type="NCBI Taxonomy" id="1396"/>
    <lineage>
        <taxon>Bacteria</taxon>
        <taxon>Bacillati</taxon>
        <taxon>Bacillota</taxon>
        <taxon>Bacilli</taxon>
        <taxon>Bacillales</taxon>
        <taxon>Bacillaceae</taxon>
        <taxon>Bacillus</taxon>
        <taxon>Bacillus cereus group</taxon>
    </lineage>
</organism>
<dbReference type="Proteomes" id="UP000220210">
    <property type="component" value="Unassembled WGS sequence"/>
</dbReference>
<dbReference type="RefSeq" id="WP_098434230.1">
    <property type="nucleotide sequence ID" value="NZ_NTSO01000003.1"/>
</dbReference>
<comment type="caution">
    <text evidence="1">The sequence shown here is derived from an EMBL/GenBank/DDBJ whole genome shotgun (WGS) entry which is preliminary data.</text>
</comment>
<gene>
    <name evidence="1" type="ORF">CN357_06125</name>
</gene>
<name>A0A9X6ZH63_BACCE</name>
<evidence type="ECO:0000313" key="2">
    <source>
        <dbReference type="Proteomes" id="UP000220210"/>
    </source>
</evidence>
<proteinExistence type="predicted"/>
<accession>A0A9X6ZH63</accession>
<reference evidence="1 2" key="1">
    <citation type="submission" date="2017-09" db="EMBL/GenBank/DDBJ databases">
        <title>Large-scale bioinformatics analysis of Bacillus genomes uncovers conserved roles of natural products in bacterial physiology.</title>
        <authorList>
            <consortium name="Agbiome Team Llc"/>
            <person name="Bleich R.M."/>
            <person name="Kirk G.J."/>
            <person name="Santa Maria K.C."/>
            <person name="Allen S.E."/>
            <person name="Farag S."/>
            <person name="Shank E.A."/>
            <person name="Bowers A."/>
        </authorList>
    </citation>
    <scope>NUCLEOTIDE SEQUENCE [LARGE SCALE GENOMIC DNA]</scope>
    <source>
        <strain evidence="1 2">AFS020204</strain>
    </source>
</reference>
<evidence type="ECO:0000313" key="1">
    <source>
        <dbReference type="EMBL" id="PFF51385.1"/>
    </source>
</evidence>